<dbReference type="GO" id="GO:0005085">
    <property type="term" value="F:guanyl-nucleotide exchange factor activity"/>
    <property type="evidence" value="ECO:0007669"/>
    <property type="project" value="TreeGrafter"/>
</dbReference>
<dbReference type="GO" id="GO:0031902">
    <property type="term" value="C:late endosome membrane"/>
    <property type="evidence" value="ECO:0007669"/>
    <property type="project" value="UniProtKB-SubCell"/>
</dbReference>
<dbReference type="GO" id="GO:0016197">
    <property type="term" value="P:endosomal transport"/>
    <property type="evidence" value="ECO:0007669"/>
    <property type="project" value="InterPro"/>
</dbReference>
<dbReference type="GO" id="GO:0071986">
    <property type="term" value="C:Ragulator complex"/>
    <property type="evidence" value="ECO:0007669"/>
    <property type="project" value="InterPro"/>
</dbReference>
<evidence type="ECO:0000256" key="10">
    <source>
        <dbReference type="ARBA" id="ARBA00023288"/>
    </source>
</evidence>
<dbReference type="InterPro" id="IPR028209">
    <property type="entry name" value="LAMTOR1/MEH1"/>
</dbReference>
<accession>A0A6J2YEI3</accession>
<comment type="subcellular location">
    <subcellularLocation>
        <location evidence="2">Late endosome membrane</location>
        <topology evidence="2">Lipid-anchor</topology>
        <orientation evidence="2">Cytoplasmic side</orientation>
    </subcellularLocation>
    <subcellularLocation>
        <location evidence="1">Lysosome membrane</location>
        <topology evidence="1">Lipid-anchor</topology>
        <orientation evidence="1">Cytoplasmic side</orientation>
    </subcellularLocation>
</comment>
<dbReference type="GO" id="GO:0045121">
    <property type="term" value="C:membrane raft"/>
    <property type="evidence" value="ECO:0007669"/>
    <property type="project" value="InterPro"/>
</dbReference>
<keyword evidence="5" id="KW-0519">Myristate</keyword>
<organism evidence="12 13">
    <name type="scientific">Sitophilus oryzae</name>
    <name type="common">Rice weevil</name>
    <name type="synonym">Curculio oryzae</name>
    <dbReference type="NCBI Taxonomy" id="7048"/>
    <lineage>
        <taxon>Eukaryota</taxon>
        <taxon>Metazoa</taxon>
        <taxon>Ecdysozoa</taxon>
        <taxon>Arthropoda</taxon>
        <taxon>Hexapoda</taxon>
        <taxon>Insecta</taxon>
        <taxon>Pterygota</taxon>
        <taxon>Neoptera</taxon>
        <taxon>Endopterygota</taxon>
        <taxon>Coleoptera</taxon>
        <taxon>Polyphaga</taxon>
        <taxon>Cucujiformia</taxon>
        <taxon>Curculionidae</taxon>
        <taxon>Dryophthorinae</taxon>
        <taxon>Sitophilus</taxon>
    </lineage>
</organism>
<evidence type="ECO:0000256" key="11">
    <source>
        <dbReference type="ARBA" id="ARBA00032695"/>
    </source>
</evidence>
<dbReference type="RefSeq" id="XP_030761300.1">
    <property type="nucleotide sequence ID" value="XM_030905440.1"/>
</dbReference>
<keyword evidence="10" id="KW-0449">Lipoprotein</keyword>
<dbReference type="SMART" id="SM01262">
    <property type="entry name" value="LAMTOR"/>
    <property type="match status" value="1"/>
</dbReference>
<reference evidence="13" key="1">
    <citation type="submission" date="2025-08" db="UniProtKB">
        <authorList>
            <consortium name="RefSeq"/>
        </authorList>
    </citation>
    <scope>IDENTIFICATION</scope>
    <source>
        <tissue evidence="13">Gonads</tissue>
    </source>
</reference>
<evidence type="ECO:0000256" key="9">
    <source>
        <dbReference type="ARBA" id="ARBA00023228"/>
    </source>
</evidence>
<dbReference type="AlphaFoldDB" id="A0A6J2YEI3"/>
<name>A0A6J2YEI3_SITOR</name>
<dbReference type="InParanoid" id="A0A6J2YEI3"/>
<dbReference type="Pfam" id="PF15454">
    <property type="entry name" value="LAMTOR"/>
    <property type="match status" value="1"/>
</dbReference>
<sequence length="174" mass="19378">MGCCWSLFCKDDSSSQNGEPNERTHLLIDPVSNNTNIQRVSSEDILSRNSNTLPKKTDEQSALSRILQETATNVIDVAALDSHNLQQHEYSERVKMYNTRVQQVLTTNRNVLTNKLKSCLLQDVPQPEKVLGADLISKDDISLISNSITAALNAINDIKVDHKEDLVVPFGLDC</sequence>
<dbReference type="GO" id="GO:0071230">
    <property type="term" value="P:cellular response to amino acid stimulus"/>
    <property type="evidence" value="ECO:0007669"/>
    <property type="project" value="InterPro"/>
</dbReference>
<dbReference type="GO" id="GO:0001919">
    <property type="term" value="P:regulation of receptor recycling"/>
    <property type="evidence" value="ECO:0007669"/>
    <property type="project" value="InterPro"/>
</dbReference>
<keyword evidence="9" id="KW-0458">Lysosome</keyword>
<comment type="similarity">
    <text evidence="3">Belongs to the LAMTOR1 family.</text>
</comment>
<proteinExistence type="inferred from homology"/>
<dbReference type="GO" id="GO:0043410">
    <property type="term" value="P:positive regulation of MAPK cascade"/>
    <property type="evidence" value="ECO:0007669"/>
    <property type="project" value="InterPro"/>
</dbReference>
<evidence type="ECO:0000256" key="7">
    <source>
        <dbReference type="ARBA" id="ARBA00023136"/>
    </source>
</evidence>
<dbReference type="PANTHER" id="PTHR13401:SF2">
    <property type="entry name" value="RAGULATOR COMPLEX PROTEIN LAMTOR1"/>
    <property type="match status" value="1"/>
</dbReference>
<evidence type="ECO:0000256" key="3">
    <source>
        <dbReference type="ARBA" id="ARBA00010861"/>
    </source>
</evidence>
<dbReference type="GO" id="GO:0042632">
    <property type="term" value="P:cholesterol homeostasis"/>
    <property type="evidence" value="ECO:0007669"/>
    <property type="project" value="InterPro"/>
</dbReference>
<keyword evidence="6" id="KW-0967">Endosome</keyword>
<gene>
    <name evidence="13" type="primary">LOC115886342</name>
</gene>
<dbReference type="FunCoup" id="A0A6J2YEI3">
    <property type="interactions" value="1176"/>
</dbReference>
<dbReference type="GO" id="GO:0032008">
    <property type="term" value="P:positive regulation of TOR signaling"/>
    <property type="evidence" value="ECO:0007669"/>
    <property type="project" value="InterPro"/>
</dbReference>
<dbReference type="OrthoDB" id="5562028at2759"/>
<keyword evidence="7" id="KW-0472">Membrane</keyword>
<evidence type="ECO:0000256" key="8">
    <source>
        <dbReference type="ARBA" id="ARBA00023139"/>
    </source>
</evidence>
<keyword evidence="12" id="KW-1185">Reference proteome</keyword>
<evidence type="ECO:0000256" key="2">
    <source>
        <dbReference type="ARBA" id="ARBA00004577"/>
    </source>
</evidence>
<dbReference type="GO" id="GO:0005765">
    <property type="term" value="C:lysosomal membrane"/>
    <property type="evidence" value="ECO:0007669"/>
    <property type="project" value="UniProtKB-SubCell"/>
</dbReference>
<evidence type="ECO:0000256" key="6">
    <source>
        <dbReference type="ARBA" id="ARBA00022753"/>
    </source>
</evidence>
<dbReference type="GO" id="GO:0007040">
    <property type="term" value="P:lysosome organization"/>
    <property type="evidence" value="ECO:0007669"/>
    <property type="project" value="InterPro"/>
</dbReference>
<keyword evidence="8" id="KW-0564">Palmitate</keyword>
<evidence type="ECO:0000313" key="13">
    <source>
        <dbReference type="RefSeq" id="XP_030761300.1"/>
    </source>
</evidence>
<dbReference type="Proteomes" id="UP000504635">
    <property type="component" value="Unplaced"/>
</dbReference>
<evidence type="ECO:0000256" key="4">
    <source>
        <dbReference type="ARBA" id="ARBA00016099"/>
    </source>
</evidence>
<dbReference type="CTD" id="55004"/>
<dbReference type="GeneID" id="115886342"/>
<evidence type="ECO:0000256" key="1">
    <source>
        <dbReference type="ARBA" id="ARBA00004122"/>
    </source>
</evidence>
<evidence type="ECO:0000256" key="5">
    <source>
        <dbReference type="ARBA" id="ARBA00022707"/>
    </source>
</evidence>
<protein>
    <recommendedName>
        <fullName evidence="4">Ragulator complex protein LAMTOR1</fullName>
    </recommendedName>
    <alternativeName>
        <fullName evidence="11">Late endosomal/lysosomal adaptor and MAPK and MTOR activator 1</fullName>
    </alternativeName>
</protein>
<dbReference type="GO" id="GO:0060090">
    <property type="term" value="F:molecular adaptor activity"/>
    <property type="evidence" value="ECO:0007669"/>
    <property type="project" value="TreeGrafter"/>
</dbReference>
<evidence type="ECO:0000313" key="12">
    <source>
        <dbReference type="Proteomes" id="UP000504635"/>
    </source>
</evidence>
<dbReference type="KEGG" id="soy:115886342"/>
<dbReference type="PANTHER" id="PTHR13401">
    <property type="entry name" value="RAGULATOR COMPLEX PROTEIN LAMTOR1"/>
    <property type="match status" value="1"/>
</dbReference>